<dbReference type="STRING" id="551996.SAMN05192573_104320"/>
<dbReference type="RefSeq" id="WP_090528810.1">
    <property type="nucleotide sequence ID" value="NZ_CP071878.2"/>
</dbReference>
<dbReference type="PANTHER" id="PTHR30373:SF8">
    <property type="entry name" value="BLL7265 PROTEIN"/>
    <property type="match status" value="1"/>
</dbReference>
<dbReference type="Gene3D" id="3.10.310.50">
    <property type="match status" value="1"/>
</dbReference>
<protein>
    <submittedName>
        <fullName evidence="2">TLP18.3, Psb32 and MOLO-1 founding protein of phosphatase</fullName>
    </submittedName>
</protein>
<evidence type="ECO:0000313" key="2">
    <source>
        <dbReference type="EMBL" id="SDG67663.1"/>
    </source>
</evidence>
<feature type="domain" description="TPM" evidence="1">
    <location>
        <begin position="3"/>
        <end position="114"/>
    </location>
</feature>
<dbReference type="InterPro" id="IPR007621">
    <property type="entry name" value="TPM_dom"/>
</dbReference>
<dbReference type="EMBL" id="FNCG01000004">
    <property type="protein sequence ID" value="SDG67663.1"/>
    <property type="molecule type" value="Genomic_DNA"/>
</dbReference>
<dbReference type="PANTHER" id="PTHR30373">
    <property type="entry name" value="UPF0603 PROTEIN YGCG"/>
    <property type="match status" value="1"/>
</dbReference>
<accession>A0A1G7W6V2</accession>
<sequence>MAVFNEEEQQRIRKAIEDAEHRSSGEIRVCIEKRCSENVLDRAAKYFQQLNMHKTKLRHGVLVYVATVDRKFAIIGDAGINQVVPPDFWDTTRDDMLQHFKYGDIVEGIVTGLKIAGEQLQKYFPHQDGDQNELPDDIAFMDGD</sequence>
<dbReference type="Pfam" id="PF04536">
    <property type="entry name" value="TPM_phosphatase"/>
    <property type="match status" value="1"/>
</dbReference>
<name>A0A1G7W6V2_9SPHI</name>
<organism evidence="2 3">
    <name type="scientific">Mucilaginibacter gossypii</name>
    <dbReference type="NCBI Taxonomy" id="551996"/>
    <lineage>
        <taxon>Bacteria</taxon>
        <taxon>Pseudomonadati</taxon>
        <taxon>Bacteroidota</taxon>
        <taxon>Sphingobacteriia</taxon>
        <taxon>Sphingobacteriales</taxon>
        <taxon>Sphingobacteriaceae</taxon>
        <taxon>Mucilaginibacter</taxon>
    </lineage>
</organism>
<dbReference type="Proteomes" id="UP000199705">
    <property type="component" value="Unassembled WGS sequence"/>
</dbReference>
<proteinExistence type="predicted"/>
<evidence type="ECO:0000259" key="1">
    <source>
        <dbReference type="Pfam" id="PF04536"/>
    </source>
</evidence>
<keyword evidence="3" id="KW-1185">Reference proteome</keyword>
<dbReference type="AlphaFoldDB" id="A0A1G7W6V2"/>
<reference evidence="3" key="1">
    <citation type="submission" date="2016-10" db="EMBL/GenBank/DDBJ databases">
        <authorList>
            <person name="Varghese N."/>
            <person name="Submissions S."/>
        </authorList>
    </citation>
    <scope>NUCLEOTIDE SEQUENCE [LARGE SCALE GENOMIC DNA]</scope>
    <source>
        <strain evidence="3">Gh-67</strain>
    </source>
</reference>
<gene>
    <name evidence="2" type="ORF">SAMN05192573_104320</name>
</gene>
<evidence type="ECO:0000313" key="3">
    <source>
        <dbReference type="Proteomes" id="UP000199705"/>
    </source>
</evidence>